<name>A0A066UT06_9VIBR</name>
<evidence type="ECO:0000259" key="1">
    <source>
        <dbReference type="PROSITE" id="PS50883"/>
    </source>
</evidence>
<protein>
    <submittedName>
        <fullName evidence="2">Signal protein</fullName>
    </submittedName>
</protein>
<dbReference type="CDD" id="cd01948">
    <property type="entry name" value="EAL"/>
    <property type="match status" value="1"/>
</dbReference>
<dbReference type="Proteomes" id="UP000027219">
    <property type="component" value="Unassembled WGS sequence"/>
</dbReference>
<dbReference type="Pfam" id="PF00563">
    <property type="entry name" value="EAL"/>
    <property type="match status" value="1"/>
</dbReference>
<feature type="domain" description="EAL" evidence="1">
    <location>
        <begin position="4"/>
        <end position="260"/>
    </location>
</feature>
<keyword evidence="3" id="KW-1185">Reference proteome</keyword>
<dbReference type="InterPro" id="IPR050706">
    <property type="entry name" value="Cyclic-di-GMP_PDE-like"/>
</dbReference>
<dbReference type="PROSITE" id="PS50883">
    <property type="entry name" value="EAL"/>
    <property type="match status" value="1"/>
</dbReference>
<dbReference type="OrthoDB" id="1673646at2"/>
<organism evidence="2 3">
    <name type="scientific">Vibrio fortis</name>
    <dbReference type="NCBI Taxonomy" id="212667"/>
    <lineage>
        <taxon>Bacteria</taxon>
        <taxon>Pseudomonadati</taxon>
        <taxon>Pseudomonadota</taxon>
        <taxon>Gammaproteobacteria</taxon>
        <taxon>Vibrionales</taxon>
        <taxon>Vibrionaceae</taxon>
        <taxon>Vibrio</taxon>
    </lineage>
</organism>
<dbReference type="InterPro" id="IPR001633">
    <property type="entry name" value="EAL_dom"/>
</dbReference>
<dbReference type="PANTHER" id="PTHR33121">
    <property type="entry name" value="CYCLIC DI-GMP PHOSPHODIESTERASE PDEF"/>
    <property type="match status" value="1"/>
</dbReference>
<evidence type="ECO:0000313" key="3">
    <source>
        <dbReference type="Proteomes" id="UP000027219"/>
    </source>
</evidence>
<comment type="caution">
    <text evidence="2">The sequence shown here is derived from an EMBL/GenBank/DDBJ whole genome shotgun (WGS) entry which is preliminary data.</text>
</comment>
<reference evidence="2 3" key="1">
    <citation type="submission" date="2014-02" db="EMBL/GenBank/DDBJ databases">
        <title>Vibrio fortis Dalian14 Genome Sequencing.</title>
        <authorList>
            <person name="Wang Y."/>
            <person name="Song L."/>
            <person name="Liu G."/>
            <person name="Ding J."/>
        </authorList>
    </citation>
    <scope>NUCLEOTIDE SEQUENCE [LARGE SCALE GENOMIC DNA]</scope>
    <source>
        <strain evidence="2 3">Dalian14</strain>
    </source>
</reference>
<dbReference type="GO" id="GO:0071111">
    <property type="term" value="F:cyclic-guanylate-specific phosphodiesterase activity"/>
    <property type="evidence" value="ECO:0007669"/>
    <property type="project" value="InterPro"/>
</dbReference>
<dbReference type="EMBL" id="JFFR01000027">
    <property type="protein sequence ID" value="KDN27328.1"/>
    <property type="molecule type" value="Genomic_DNA"/>
</dbReference>
<dbReference type="AlphaFoldDB" id="A0A066UT06"/>
<gene>
    <name evidence="2" type="ORF">VFDL14_20775</name>
</gene>
<dbReference type="RefSeq" id="WP_032552683.1">
    <property type="nucleotide sequence ID" value="NZ_JFFR01000027.1"/>
</dbReference>
<dbReference type="Gene3D" id="3.20.20.450">
    <property type="entry name" value="EAL domain"/>
    <property type="match status" value="1"/>
</dbReference>
<dbReference type="SUPFAM" id="SSF141868">
    <property type="entry name" value="EAL domain-like"/>
    <property type="match status" value="1"/>
</dbReference>
<evidence type="ECO:0000313" key="2">
    <source>
        <dbReference type="EMBL" id="KDN27328.1"/>
    </source>
</evidence>
<accession>A0A066UT06</accession>
<dbReference type="STRING" id="212667.VFDL14_20775"/>
<sequence>MITYNQDEQVLEIQILGYKIQSVYQEIKTEEGAIHGYEALCRATKNGEGVSPKKLFNFLEKLDDDLEFKVKFAINVMHIRGFIESEIYNEETKLFLNFSPCFFRALSKQDSLINDCVKHILTTGIKLEQIVVEIVEDYCPIDEITNFYDGINKIRSQGVSLAVDDFGTGWSGFSRVAAISPDYIKVSRELLVASQVGLTEELEELKVICGLKNTMLIYEGIECIEQLELAKAYGSNLYQGYYLSFPRKHPFQRTVNHKAKIEKTIRTNAFTSIHLKC</sequence>
<dbReference type="PANTHER" id="PTHR33121:SF70">
    <property type="entry name" value="SIGNALING PROTEIN YKOW"/>
    <property type="match status" value="1"/>
</dbReference>
<dbReference type="InterPro" id="IPR035919">
    <property type="entry name" value="EAL_sf"/>
</dbReference>
<proteinExistence type="predicted"/>
<dbReference type="SMART" id="SM00052">
    <property type="entry name" value="EAL"/>
    <property type="match status" value="1"/>
</dbReference>